<accession>A0ABU0XAF4</accession>
<gene>
    <name evidence="1" type="ORF">CKY47_35080</name>
</gene>
<reference evidence="1 2" key="1">
    <citation type="submission" date="2017-06" db="EMBL/GenBank/DDBJ databases">
        <title>Cultured bacterium strain Saccharothrix yanglingensis Hhs.015.</title>
        <authorList>
            <person name="Xia Y."/>
        </authorList>
    </citation>
    <scope>NUCLEOTIDE SEQUENCE [LARGE SCALE GENOMIC DNA]</scope>
    <source>
        <strain evidence="1 2">Hhs.015</strain>
    </source>
</reference>
<keyword evidence="2" id="KW-1185">Reference proteome</keyword>
<sequence>MLVRLRTPPAPRRDTDTSWRRFPRAQASGTSACDFLHVDCAVTLKRLYVFFVMEVATRYVHSSVSPEGERRLTRRWELNAPPSR</sequence>
<name>A0ABU0XAF4_9PSEU</name>
<dbReference type="RefSeq" id="WP_306750756.1">
    <property type="nucleotide sequence ID" value="NZ_NSDM01000029.1"/>
</dbReference>
<dbReference type="Proteomes" id="UP001225605">
    <property type="component" value="Unassembled WGS sequence"/>
</dbReference>
<evidence type="ECO:0000313" key="2">
    <source>
        <dbReference type="Proteomes" id="UP001225605"/>
    </source>
</evidence>
<dbReference type="EMBL" id="NSDM01000029">
    <property type="protein sequence ID" value="MDQ2589075.1"/>
    <property type="molecule type" value="Genomic_DNA"/>
</dbReference>
<organism evidence="1 2">
    <name type="scientific">Saccharothrix yanglingensis</name>
    <dbReference type="NCBI Taxonomy" id="659496"/>
    <lineage>
        <taxon>Bacteria</taxon>
        <taxon>Bacillati</taxon>
        <taxon>Actinomycetota</taxon>
        <taxon>Actinomycetes</taxon>
        <taxon>Pseudonocardiales</taxon>
        <taxon>Pseudonocardiaceae</taxon>
        <taxon>Saccharothrix</taxon>
    </lineage>
</organism>
<proteinExistence type="predicted"/>
<comment type="caution">
    <text evidence="1">The sequence shown here is derived from an EMBL/GenBank/DDBJ whole genome shotgun (WGS) entry which is preliminary data.</text>
</comment>
<evidence type="ECO:0008006" key="3">
    <source>
        <dbReference type="Google" id="ProtNLM"/>
    </source>
</evidence>
<protein>
    <recommendedName>
        <fullName evidence="3">Transposase</fullName>
    </recommendedName>
</protein>
<evidence type="ECO:0000313" key="1">
    <source>
        <dbReference type="EMBL" id="MDQ2589075.1"/>
    </source>
</evidence>